<dbReference type="CDD" id="cd07307">
    <property type="entry name" value="BAR"/>
    <property type="match status" value="1"/>
</dbReference>
<evidence type="ECO:0000259" key="2">
    <source>
        <dbReference type="Pfam" id="PF03114"/>
    </source>
</evidence>
<protein>
    <submittedName>
        <fullName evidence="3">BAR domain-containing protein</fullName>
    </submittedName>
</protein>
<feature type="domain" description="BAR" evidence="2">
    <location>
        <begin position="131"/>
        <end position="315"/>
    </location>
</feature>
<sequence>MQLGTRTDHHMDNSSPGTIHHLGQFITWDSSSPGTIHHLGQFITWDSSSPGTIHHLGQSKVILALREIPKICMPVPYSCRDSNKSGLWRQSCSRLQPELEQRKFVDILQPKRKTLLEKLSNISDAPYSEEMTKQLALFEVCKTQTERLISAINTSIEEMDCDKPNKFECLGEAFFNYGSACADQFAEVALKGTLKTLEEVGEISRNYAENVEIEVIEPLQQWIINDYTALNVDVRNMEKARKILQSALAKSRKSAGLNEIHEQSRIGAEEAFNAQVALVQDRLQRFFHNNQQSHRRILEKFVELEDRYYGEISEKIQFELEATVQHKAIFFIYILKPALFLFRYKTPILAKFMQNPGNSSEQRPTNNTFPMHQQQPFYQSQQQSGANSQFPQTDREGTNQYFPPQMDTSQSSQASLLGSSNPQQGGQHQIANTRPEMIQGQNIAPSLMDMASGLQKPNFGQQMQQFPGSYNAMGQRNLGMSSQAFNKSEDKPQEMFSGNVPSQFPLGHSGQPQSGMPPAQRLLGQFAGTSIAQSDNVLLKQAKPTLDPRLQSLMPAIVPREMMENLENHSVEMLCSIGREITQDLAIRAMNLMSVVRLSVVNNIRNSPVSVASILSYCQTLFMKLAEIRIRIDLKRAAELSPDEDIQDTRISDEKLFDIFSDPNPPKMDPKKQQLTEQFESNRAELVKLSNHLKKLDWLAAASDPRFFKKLDSDRR</sequence>
<dbReference type="EMBL" id="JAKKPZ010000009">
    <property type="protein sequence ID" value="KAI1717242.1"/>
    <property type="molecule type" value="Genomic_DNA"/>
</dbReference>
<evidence type="ECO:0000256" key="1">
    <source>
        <dbReference type="SAM" id="MobiDB-lite"/>
    </source>
</evidence>
<feature type="compositionally biased region" description="Low complexity" evidence="1">
    <location>
        <begin position="409"/>
        <end position="420"/>
    </location>
</feature>
<dbReference type="SUPFAM" id="SSF103657">
    <property type="entry name" value="BAR/IMD domain-like"/>
    <property type="match status" value="1"/>
</dbReference>
<gene>
    <name evidence="3" type="ORF">DdX_06979</name>
</gene>
<organism evidence="3 4">
    <name type="scientific">Ditylenchus destructor</name>
    <dbReference type="NCBI Taxonomy" id="166010"/>
    <lineage>
        <taxon>Eukaryota</taxon>
        <taxon>Metazoa</taxon>
        <taxon>Ecdysozoa</taxon>
        <taxon>Nematoda</taxon>
        <taxon>Chromadorea</taxon>
        <taxon>Rhabditida</taxon>
        <taxon>Tylenchina</taxon>
        <taxon>Tylenchomorpha</taxon>
        <taxon>Sphaerularioidea</taxon>
        <taxon>Anguinidae</taxon>
        <taxon>Anguininae</taxon>
        <taxon>Ditylenchus</taxon>
    </lineage>
</organism>
<dbReference type="Pfam" id="PF03114">
    <property type="entry name" value="BAR"/>
    <property type="match status" value="1"/>
</dbReference>
<keyword evidence="4" id="KW-1185">Reference proteome</keyword>
<name>A0AAD4R8J0_9BILA</name>
<feature type="compositionally biased region" description="Polar residues" evidence="1">
    <location>
        <begin position="384"/>
        <end position="408"/>
    </location>
</feature>
<feature type="region of interest" description="Disordered" evidence="1">
    <location>
        <begin position="377"/>
        <end position="428"/>
    </location>
</feature>
<evidence type="ECO:0000313" key="4">
    <source>
        <dbReference type="Proteomes" id="UP001201812"/>
    </source>
</evidence>
<reference evidence="3" key="1">
    <citation type="submission" date="2022-01" db="EMBL/GenBank/DDBJ databases">
        <title>Genome Sequence Resource for Two Populations of Ditylenchus destructor, the Migratory Endoparasitic Phytonematode.</title>
        <authorList>
            <person name="Zhang H."/>
            <person name="Lin R."/>
            <person name="Xie B."/>
        </authorList>
    </citation>
    <scope>NUCLEOTIDE SEQUENCE</scope>
    <source>
        <strain evidence="3">BazhouSP</strain>
    </source>
</reference>
<accession>A0AAD4R8J0</accession>
<evidence type="ECO:0000313" key="3">
    <source>
        <dbReference type="EMBL" id="KAI1717242.1"/>
    </source>
</evidence>
<dbReference type="Gene3D" id="1.20.1270.60">
    <property type="entry name" value="Arfaptin homology (AH) domain/BAR domain"/>
    <property type="match status" value="1"/>
</dbReference>
<dbReference type="InterPro" id="IPR004148">
    <property type="entry name" value="BAR_dom"/>
</dbReference>
<dbReference type="GO" id="GO:0005737">
    <property type="term" value="C:cytoplasm"/>
    <property type="evidence" value="ECO:0007669"/>
    <property type="project" value="InterPro"/>
</dbReference>
<dbReference type="InterPro" id="IPR027267">
    <property type="entry name" value="AH/BAR_dom_sf"/>
</dbReference>
<proteinExistence type="predicted"/>
<dbReference type="AlphaFoldDB" id="A0AAD4R8J0"/>
<dbReference type="Proteomes" id="UP001201812">
    <property type="component" value="Unassembled WGS sequence"/>
</dbReference>
<comment type="caution">
    <text evidence="3">The sequence shown here is derived from an EMBL/GenBank/DDBJ whole genome shotgun (WGS) entry which is preliminary data.</text>
</comment>